<dbReference type="AlphaFoldDB" id="A0A5N0UQI0"/>
<dbReference type="SUPFAM" id="SSF53474">
    <property type="entry name" value="alpha/beta-Hydrolases"/>
    <property type="match status" value="1"/>
</dbReference>
<dbReference type="InterPro" id="IPR029058">
    <property type="entry name" value="AB_hydrolase_fold"/>
</dbReference>
<keyword evidence="10" id="KW-1185">Reference proteome</keyword>
<dbReference type="Gene3D" id="3.40.50.1820">
    <property type="entry name" value="alpha/beta hydrolase"/>
    <property type="match status" value="1"/>
</dbReference>
<name>A0A5N0UQI0_9PSEU</name>
<dbReference type="PANTHER" id="PTHR38050:SF2">
    <property type="entry name" value="FERULOYL ESTERASE C-RELATED"/>
    <property type="match status" value="1"/>
</dbReference>
<dbReference type="Pfam" id="PF10503">
    <property type="entry name" value="Esterase_PHB"/>
    <property type="match status" value="1"/>
</dbReference>
<evidence type="ECO:0000313" key="9">
    <source>
        <dbReference type="EMBL" id="KAA9151179.1"/>
    </source>
</evidence>
<dbReference type="GO" id="GO:0030600">
    <property type="term" value="F:feruloyl esterase activity"/>
    <property type="evidence" value="ECO:0007669"/>
    <property type="project" value="InterPro"/>
</dbReference>
<evidence type="ECO:0000256" key="2">
    <source>
        <dbReference type="ARBA" id="ARBA00022525"/>
    </source>
</evidence>
<dbReference type="PANTHER" id="PTHR38050">
    <property type="match status" value="1"/>
</dbReference>
<dbReference type="GO" id="GO:0045493">
    <property type="term" value="P:xylan catabolic process"/>
    <property type="evidence" value="ECO:0007669"/>
    <property type="project" value="UniProtKB-KW"/>
</dbReference>
<keyword evidence="2" id="KW-0964">Secreted</keyword>
<evidence type="ECO:0000256" key="4">
    <source>
        <dbReference type="ARBA" id="ARBA00022729"/>
    </source>
</evidence>
<accession>A0A5N0UQI0</accession>
<evidence type="ECO:0000256" key="8">
    <source>
        <dbReference type="SAM" id="SignalP"/>
    </source>
</evidence>
<dbReference type="InterPro" id="IPR043595">
    <property type="entry name" value="FaeB/C/D"/>
</dbReference>
<dbReference type="OrthoDB" id="9767239at2"/>
<keyword evidence="7" id="KW-0624">Polysaccharide degradation</keyword>
<evidence type="ECO:0000256" key="7">
    <source>
        <dbReference type="ARBA" id="ARBA00023326"/>
    </source>
</evidence>
<keyword evidence="6" id="KW-0119">Carbohydrate metabolism</keyword>
<evidence type="ECO:0000256" key="6">
    <source>
        <dbReference type="ARBA" id="ARBA00023277"/>
    </source>
</evidence>
<feature type="signal peptide" evidence="8">
    <location>
        <begin position="1"/>
        <end position="30"/>
    </location>
</feature>
<organism evidence="9 10">
    <name type="scientific">Amycolatopsis acidicola</name>
    <dbReference type="NCBI Taxonomy" id="2596893"/>
    <lineage>
        <taxon>Bacteria</taxon>
        <taxon>Bacillati</taxon>
        <taxon>Actinomycetota</taxon>
        <taxon>Actinomycetes</taxon>
        <taxon>Pseudonocardiales</taxon>
        <taxon>Pseudonocardiaceae</taxon>
        <taxon>Amycolatopsis</taxon>
    </lineage>
</organism>
<protein>
    <recommendedName>
        <fullName evidence="11">Polyhydroxybutyrate depolymerase</fullName>
    </recommendedName>
</protein>
<evidence type="ECO:0000256" key="1">
    <source>
        <dbReference type="ARBA" id="ARBA00004613"/>
    </source>
</evidence>
<keyword evidence="4 8" id="KW-0732">Signal</keyword>
<dbReference type="Proteomes" id="UP000319769">
    <property type="component" value="Unassembled WGS sequence"/>
</dbReference>
<dbReference type="InterPro" id="IPR010126">
    <property type="entry name" value="Esterase_phb"/>
</dbReference>
<comment type="subcellular location">
    <subcellularLocation>
        <location evidence="1">Secreted</location>
    </subcellularLocation>
</comment>
<evidence type="ECO:0008006" key="11">
    <source>
        <dbReference type="Google" id="ProtNLM"/>
    </source>
</evidence>
<comment type="caution">
    <text evidence="9">The sequence shown here is derived from an EMBL/GenBank/DDBJ whole genome shotgun (WGS) entry which is preliminary data.</text>
</comment>
<dbReference type="GO" id="GO:0005576">
    <property type="term" value="C:extracellular region"/>
    <property type="evidence" value="ECO:0007669"/>
    <property type="project" value="UniProtKB-SubCell"/>
</dbReference>
<evidence type="ECO:0000256" key="3">
    <source>
        <dbReference type="ARBA" id="ARBA00022651"/>
    </source>
</evidence>
<sequence length="320" mass="33520">MKFSRRRRRRAATGQWVRLILCAGALVTLAACSATVAVTPASSAAHAVPAQSAVVKGVSTVQRDLTVDGTKRSYLAVRASSKRTGLPLLVVLHGRGITARQESARTGFLAYAQRGLANVVYPMGIGQSWNAEHGCCGLAVKEGAHDTAFVTSVVGDATRYFGADSRRVYLVGYSNGGRLAFTEVCEHPGLFAAMATYGSVPSVTCPGRKPISALISSGTDDPIVRSVHSSPSSAAAVESAVTQWRTQSQCTASNTTGTGPLKLTTWTGCAGGTEVAQGIYQGLTHYWPVATKTSAPYTTPVGPQAAAATVMWNFLSRHTL</sequence>
<feature type="chain" id="PRO_5039532250" description="Polyhydroxybutyrate depolymerase" evidence="8">
    <location>
        <begin position="31"/>
        <end position="320"/>
    </location>
</feature>
<reference evidence="9" key="1">
    <citation type="submission" date="2019-09" db="EMBL/GenBank/DDBJ databases">
        <authorList>
            <person name="Teo W.F.A."/>
            <person name="Duangmal K."/>
        </authorList>
    </citation>
    <scope>NUCLEOTIDE SEQUENCE [LARGE SCALE GENOMIC DNA]</scope>
    <source>
        <strain evidence="9">K81G1</strain>
    </source>
</reference>
<gene>
    <name evidence="9" type="ORF">FPZ12_039605</name>
</gene>
<proteinExistence type="predicted"/>
<evidence type="ECO:0000313" key="10">
    <source>
        <dbReference type="Proteomes" id="UP000319769"/>
    </source>
</evidence>
<keyword evidence="5" id="KW-0378">Hydrolase</keyword>
<dbReference type="EMBL" id="VMNW02000105">
    <property type="protein sequence ID" value="KAA9151179.1"/>
    <property type="molecule type" value="Genomic_DNA"/>
</dbReference>
<dbReference type="PROSITE" id="PS51257">
    <property type="entry name" value="PROKAR_LIPOPROTEIN"/>
    <property type="match status" value="1"/>
</dbReference>
<evidence type="ECO:0000256" key="5">
    <source>
        <dbReference type="ARBA" id="ARBA00022801"/>
    </source>
</evidence>
<keyword evidence="3" id="KW-0858">Xylan degradation</keyword>